<dbReference type="InterPro" id="IPR027417">
    <property type="entry name" value="P-loop_NTPase"/>
</dbReference>
<dbReference type="Gene3D" id="3.80.10.10">
    <property type="entry name" value="Ribonuclease Inhibitor"/>
    <property type="match status" value="1"/>
</dbReference>
<dbReference type="InterPro" id="IPR036388">
    <property type="entry name" value="WH-like_DNA-bd_sf"/>
</dbReference>
<dbReference type="Pfam" id="PF23559">
    <property type="entry name" value="WHD_DRP"/>
    <property type="match status" value="1"/>
</dbReference>
<dbReference type="InterPro" id="IPR002182">
    <property type="entry name" value="NB-ARC"/>
</dbReference>
<dbReference type="InterPro" id="IPR001611">
    <property type="entry name" value="Leu-rich_rpt"/>
</dbReference>
<dbReference type="Gene3D" id="1.20.5.4130">
    <property type="match status" value="1"/>
</dbReference>
<dbReference type="InterPro" id="IPR044974">
    <property type="entry name" value="Disease_R_plants"/>
</dbReference>
<name>A0A5J9W2C6_9POAL</name>
<dbReference type="GO" id="GO:0042742">
    <property type="term" value="P:defense response to bacterium"/>
    <property type="evidence" value="ECO:0007669"/>
    <property type="project" value="UniProtKB-ARBA"/>
</dbReference>
<evidence type="ECO:0008006" key="13">
    <source>
        <dbReference type="Google" id="ProtNLM"/>
    </source>
</evidence>
<dbReference type="InterPro" id="IPR032675">
    <property type="entry name" value="LRR_dom_sf"/>
</dbReference>
<dbReference type="InterPro" id="IPR041118">
    <property type="entry name" value="Rx_N"/>
</dbReference>
<feature type="non-terminal residue" evidence="11">
    <location>
        <position position="1"/>
    </location>
</feature>
<sequence>MELVTGALGSVIPKLWGLVKEEYNLQKGMKEQIESLALELESAHAALRKVAEVPPDDEQVKIWARIVREASYDMEDAIDTFLVRIRGREHASPDRLKRLMEKIGGLFGKAKARHQVADMISAIKKQVDHMAERCRRYNIDDVMSRSAAPPSTIDPRLAAMYTKVTELIGIDKSRGELMSLISSDNGDDESNRMMKMVSVVGGGGLGKTTLAKASYDMLKVDFDCGAFVPVGRNPDLKKVLRDILLDLDKKMFMNINMDILDERLLINELLEFLKNKRYLIVIDDLWDTKSWEIIKLAFTDNNFGSRVVVTTRNLDVAKEVGEIYKLQPLSYDNSKKLFYTRIFGGEGKYLDNQPDKASDKFLKKCDGVPLAIITMASLLVGKQREEWSDMYKSIGFGDKDNRHVENTMKILSFSYYDLPSHLRTCLLYLSAFPEDYVIVKDILIWRWIAEGFVHKKEGKGLFEIGEGYFNDLINRSMIQPVESESDGFTVEGCRVHDMVFDLTRSKSCEENFLTIIDNSEGTASQNTVRRLAYHNRAAKHTHWVSQTDMPHLRSVISCCCEFDTRVPFLSFKLLRVLSLEKFHATEDFNLQHIGNLLHLRYLGLKQISSRSNLRRTGAHPSNGKMSCVLPEEIRALKFLQTLELSGKAFKELPSSIGLLTQLVCLRVNIGGFETSYGGMLGTLTSLTSLEELTIKPNGTCNSTRQVLRELGCMKELRVLRVCIPHKIDKGVHRDFMESLRSLNNIQHLQVYGYEHFDVTIWEAAGFFLPRHLRHLDLDLNWLSRLPSYCISPTCLPHLSYLCLNVKYMDEVDLKALSGLPELRFLRLRTLFTVSLNIPASDGFFQKLRFCVMRYSMVQFITNEDSSVSFHMWNRHEGDVPFGSRTKNRQCRVAPTFMPKVEVLEFMVPVRALNDGNGTCDYLGLERLVSLRKVRAEPDCGGAYVSEVEEVESSLRHAAEVHPNRPTLELVRSASPLDAKMRSAVCEQETGVDNKV</sequence>
<dbReference type="PROSITE" id="PS51450">
    <property type="entry name" value="LRR"/>
    <property type="match status" value="1"/>
</dbReference>
<dbReference type="PRINTS" id="PR00364">
    <property type="entry name" value="DISEASERSIST"/>
</dbReference>
<evidence type="ECO:0000313" key="12">
    <source>
        <dbReference type="Proteomes" id="UP000324897"/>
    </source>
</evidence>
<evidence type="ECO:0000259" key="10">
    <source>
        <dbReference type="Pfam" id="PF23598"/>
    </source>
</evidence>
<dbReference type="PANTHER" id="PTHR23155:SF1116">
    <property type="entry name" value="OS12G0273300 PROTEIN"/>
    <property type="match status" value="1"/>
</dbReference>
<protein>
    <recommendedName>
        <fullName evidence="13">Rx N-terminal domain-containing protein</fullName>
    </recommendedName>
</protein>
<proteinExistence type="inferred from homology"/>
<dbReference type="SUPFAM" id="SSF52058">
    <property type="entry name" value="L domain-like"/>
    <property type="match status" value="1"/>
</dbReference>
<dbReference type="AlphaFoldDB" id="A0A5J9W2C6"/>
<dbReference type="GO" id="GO:0043531">
    <property type="term" value="F:ADP binding"/>
    <property type="evidence" value="ECO:0007669"/>
    <property type="project" value="InterPro"/>
</dbReference>
<evidence type="ECO:0000256" key="5">
    <source>
        <dbReference type="ARBA" id="ARBA00022821"/>
    </source>
</evidence>
<evidence type="ECO:0000259" key="7">
    <source>
        <dbReference type="Pfam" id="PF00931"/>
    </source>
</evidence>
<dbReference type="InterPro" id="IPR038005">
    <property type="entry name" value="RX-like_CC"/>
</dbReference>
<evidence type="ECO:0000256" key="4">
    <source>
        <dbReference type="ARBA" id="ARBA00022741"/>
    </source>
</evidence>
<feature type="domain" description="Disease resistance R13L4/SHOC-2-like LRR" evidence="10">
    <location>
        <begin position="551"/>
        <end position="967"/>
    </location>
</feature>
<dbReference type="FunFam" id="1.10.10.10:FF:000322">
    <property type="entry name" value="Probable disease resistance protein At1g63360"/>
    <property type="match status" value="1"/>
</dbReference>
<dbReference type="GO" id="GO:0009626">
    <property type="term" value="P:plant-type hypersensitive response"/>
    <property type="evidence" value="ECO:0007669"/>
    <property type="project" value="UniProtKB-ARBA"/>
</dbReference>
<keyword evidence="12" id="KW-1185">Reference proteome</keyword>
<dbReference type="GO" id="GO:0002758">
    <property type="term" value="P:innate immune response-activating signaling pathway"/>
    <property type="evidence" value="ECO:0007669"/>
    <property type="project" value="UniProtKB-ARBA"/>
</dbReference>
<evidence type="ECO:0000256" key="2">
    <source>
        <dbReference type="ARBA" id="ARBA00022614"/>
    </source>
</evidence>
<gene>
    <name evidence="11" type="ORF">EJB05_15203</name>
</gene>
<keyword evidence="6" id="KW-0175">Coiled coil</keyword>
<keyword evidence="5" id="KW-0611">Plant defense</keyword>
<dbReference type="PANTHER" id="PTHR23155">
    <property type="entry name" value="DISEASE RESISTANCE PROTEIN RP"/>
    <property type="match status" value="1"/>
</dbReference>
<dbReference type="CDD" id="cd14798">
    <property type="entry name" value="RX-CC_like"/>
    <property type="match status" value="1"/>
</dbReference>
<feature type="domain" description="Disease resistance protein winged helix" evidence="9">
    <location>
        <begin position="432"/>
        <end position="502"/>
    </location>
</feature>
<dbReference type="Gramene" id="TVU41664">
    <property type="protein sequence ID" value="TVU41664"/>
    <property type="gene ID" value="EJB05_15203"/>
</dbReference>
<dbReference type="SUPFAM" id="SSF52540">
    <property type="entry name" value="P-loop containing nucleoside triphosphate hydrolases"/>
    <property type="match status" value="1"/>
</dbReference>
<feature type="domain" description="Disease resistance N-terminal" evidence="8">
    <location>
        <begin position="7"/>
        <end position="91"/>
    </location>
</feature>
<dbReference type="Gene3D" id="1.10.10.10">
    <property type="entry name" value="Winged helix-like DNA-binding domain superfamily/Winged helix DNA-binding domain"/>
    <property type="match status" value="1"/>
</dbReference>
<evidence type="ECO:0000259" key="9">
    <source>
        <dbReference type="Pfam" id="PF23559"/>
    </source>
</evidence>
<evidence type="ECO:0000313" key="11">
    <source>
        <dbReference type="EMBL" id="TVU41664.1"/>
    </source>
</evidence>
<reference evidence="11 12" key="1">
    <citation type="journal article" date="2019" name="Sci. Rep.">
        <title>A high-quality genome of Eragrostis curvula grass provides insights into Poaceae evolution and supports new strategies to enhance forage quality.</title>
        <authorList>
            <person name="Carballo J."/>
            <person name="Santos B.A.C.M."/>
            <person name="Zappacosta D."/>
            <person name="Garbus I."/>
            <person name="Selva J.P."/>
            <person name="Gallo C.A."/>
            <person name="Diaz A."/>
            <person name="Albertini E."/>
            <person name="Caccamo M."/>
            <person name="Echenique V."/>
        </authorList>
    </citation>
    <scope>NUCLEOTIDE SEQUENCE [LARGE SCALE GENOMIC DNA]</scope>
    <source>
        <strain evidence="12">cv. Victoria</strain>
        <tissue evidence="11">Leaf</tissue>
    </source>
</reference>
<keyword evidence="2" id="KW-0433">Leucine-rich repeat</keyword>
<dbReference type="EMBL" id="RWGY01000007">
    <property type="protein sequence ID" value="TVU41664.1"/>
    <property type="molecule type" value="Genomic_DNA"/>
</dbReference>
<feature type="domain" description="NB-ARC" evidence="7">
    <location>
        <begin position="194"/>
        <end position="341"/>
    </location>
</feature>
<keyword evidence="3" id="KW-0677">Repeat</keyword>
<evidence type="ECO:0000256" key="1">
    <source>
        <dbReference type="ARBA" id="ARBA00008894"/>
    </source>
</evidence>
<comment type="caution">
    <text evidence="11">The sequence shown here is derived from an EMBL/GenBank/DDBJ whole genome shotgun (WGS) entry which is preliminary data.</text>
</comment>
<dbReference type="Proteomes" id="UP000324897">
    <property type="component" value="Chromosome 4"/>
</dbReference>
<dbReference type="Pfam" id="PF23598">
    <property type="entry name" value="LRR_14"/>
    <property type="match status" value="1"/>
</dbReference>
<accession>A0A5J9W2C6</accession>
<dbReference type="Pfam" id="PF00931">
    <property type="entry name" value="NB-ARC"/>
    <property type="match status" value="1"/>
</dbReference>
<evidence type="ECO:0000256" key="3">
    <source>
        <dbReference type="ARBA" id="ARBA00022737"/>
    </source>
</evidence>
<comment type="similarity">
    <text evidence="1">Belongs to the disease resistance NB-LRR family.</text>
</comment>
<dbReference type="Gene3D" id="3.40.50.300">
    <property type="entry name" value="P-loop containing nucleotide triphosphate hydrolases"/>
    <property type="match status" value="1"/>
</dbReference>
<dbReference type="InterPro" id="IPR055414">
    <property type="entry name" value="LRR_R13L4/SHOC2-like"/>
</dbReference>
<evidence type="ECO:0000256" key="6">
    <source>
        <dbReference type="ARBA" id="ARBA00023054"/>
    </source>
</evidence>
<dbReference type="Gene3D" id="1.10.8.430">
    <property type="entry name" value="Helical domain of apoptotic protease-activating factors"/>
    <property type="match status" value="1"/>
</dbReference>
<evidence type="ECO:0000259" key="8">
    <source>
        <dbReference type="Pfam" id="PF18052"/>
    </source>
</evidence>
<keyword evidence="4" id="KW-0547">Nucleotide-binding</keyword>
<dbReference type="InterPro" id="IPR058922">
    <property type="entry name" value="WHD_DRP"/>
</dbReference>
<dbReference type="InterPro" id="IPR042197">
    <property type="entry name" value="Apaf_helical"/>
</dbReference>
<dbReference type="Pfam" id="PF18052">
    <property type="entry name" value="Rx_N"/>
    <property type="match status" value="1"/>
</dbReference>
<organism evidence="11 12">
    <name type="scientific">Eragrostis curvula</name>
    <name type="common">weeping love grass</name>
    <dbReference type="NCBI Taxonomy" id="38414"/>
    <lineage>
        <taxon>Eukaryota</taxon>
        <taxon>Viridiplantae</taxon>
        <taxon>Streptophyta</taxon>
        <taxon>Embryophyta</taxon>
        <taxon>Tracheophyta</taxon>
        <taxon>Spermatophyta</taxon>
        <taxon>Magnoliopsida</taxon>
        <taxon>Liliopsida</taxon>
        <taxon>Poales</taxon>
        <taxon>Poaceae</taxon>
        <taxon>PACMAD clade</taxon>
        <taxon>Chloridoideae</taxon>
        <taxon>Eragrostideae</taxon>
        <taxon>Eragrostidinae</taxon>
        <taxon>Eragrostis</taxon>
    </lineage>
</organism>